<dbReference type="AlphaFoldDB" id="A0A841BFN1"/>
<keyword evidence="2" id="KW-1185">Reference proteome</keyword>
<comment type="caution">
    <text evidence="1">The sequence shown here is derived from an EMBL/GenBank/DDBJ whole genome shotgun (WGS) entry which is preliminary data.</text>
</comment>
<reference evidence="1 2" key="1">
    <citation type="submission" date="2020-08" db="EMBL/GenBank/DDBJ databases">
        <title>Sequencing the genomes of 1000 actinobacteria strains.</title>
        <authorList>
            <person name="Klenk H.-P."/>
        </authorList>
    </citation>
    <scope>NUCLEOTIDE SEQUENCE [LARGE SCALE GENOMIC DNA]</scope>
    <source>
        <strain evidence="1 2">DSM 45362</strain>
    </source>
</reference>
<name>A0A841BFN1_9ACTN</name>
<accession>A0A841BFN1</accession>
<evidence type="ECO:0000313" key="1">
    <source>
        <dbReference type="EMBL" id="MBB5867897.1"/>
    </source>
</evidence>
<protein>
    <submittedName>
        <fullName evidence="1">Uncharacterized protein</fullName>
    </submittedName>
</protein>
<dbReference type="Proteomes" id="UP000587527">
    <property type="component" value="Unassembled WGS sequence"/>
</dbReference>
<sequence>MAITYQQLVREFVRLRHGRALQSPDLYGKLGPGLRSLFGLQPGGRSDSDVRDRLTSQLAVLITDFPDELRLAIRYALAIDAKKYTTLTGRVDMLAATLTCGVRTARRRVRDAFARLSEEACRREDLQRDPAKGWRVRQFRSELQLDEAARKLVERRTIVALQNNVERVSVRFSLPTVVGAAAPAVLHAEVTDGATLESSPDHGGEHFEFVLLLDRPLSLGEEHTFTMVLRVPPQQPIRDHYAFVPLVACETFHLTVRFDRRHRPAAVWLLDHLSPSELAGRWTGETTEPLDLADEYTREFTDLGQGFAYGLRWSFSDED</sequence>
<proteinExistence type="predicted"/>
<dbReference type="EMBL" id="JACHMN010000002">
    <property type="protein sequence ID" value="MBB5867897.1"/>
    <property type="molecule type" value="Genomic_DNA"/>
</dbReference>
<gene>
    <name evidence="1" type="ORF">F4553_001276</name>
</gene>
<dbReference type="RefSeq" id="WP_184833403.1">
    <property type="nucleotide sequence ID" value="NZ_JACHMN010000002.1"/>
</dbReference>
<organism evidence="1 2">
    <name type="scientific">Allocatelliglobosispora scoriae</name>
    <dbReference type="NCBI Taxonomy" id="643052"/>
    <lineage>
        <taxon>Bacteria</taxon>
        <taxon>Bacillati</taxon>
        <taxon>Actinomycetota</taxon>
        <taxon>Actinomycetes</taxon>
        <taxon>Micromonosporales</taxon>
        <taxon>Micromonosporaceae</taxon>
        <taxon>Allocatelliglobosispora</taxon>
    </lineage>
</organism>
<evidence type="ECO:0000313" key="2">
    <source>
        <dbReference type="Proteomes" id="UP000587527"/>
    </source>
</evidence>